<sequence>MAAYSAPGQHVDVARLEGVIAPFSARYLVRAIDQAEEDGAECLIIEMDTPGGLDESMRQVIKRILAADVPVVVYVSPGGARAASAGAVIALAAHIAAMAPGTNIGAAHPVTIGGEGTDEVLSEKMTRDAAAYVRALAERRGRNVEWAERAVLESASATEEEALELSVIEYVALSIPGLLEKIDGHEVEVASGTVTLATREAATRQIAMGLRDEVFHVITNPNVAYILFILGFYGLLFELQNPGAIFPGVVGAICLILGFLAFQTLPINYAGLLLIVLAMILFILELKVPSHGILTIGGVAAMVLGSVLLIDSSEPFLRVSWSVIIPAVLTTVAFFVFAVGMGLRAQLRKPATGSEGLTGLIGVVRSPIDAESEGTVLVHGEIWRATSDERIEKGERVKVTGVEGLTARVTRV</sequence>
<feature type="transmembrane region" description="Helical" evidence="5">
    <location>
        <begin position="316"/>
        <end position="339"/>
    </location>
</feature>
<dbReference type="PANTHER" id="PTHR33507:SF4">
    <property type="entry name" value="NODULATION COMPETITIVENESS PROTEIN NFED"/>
    <property type="match status" value="1"/>
</dbReference>
<feature type="domain" description="NfeD1b N-terminal" evidence="8">
    <location>
        <begin position="25"/>
        <end position="160"/>
    </location>
</feature>
<protein>
    <submittedName>
        <fullName evidence="9">Serine protease</fullName>
    </submittedName>
</protein>
<evidence type="ECO:0000256" key="3">
    <source>
        <dbReference type="ARBA" id="ARBA00022989"/>
    </source>
</evidence>
<keyword evidence="9" id="KW-0378">Hydrolase</keyword>
<dbReference type="InterPro" id="IPR002810">
    <property type="entry name" value="NfeD-like_C"/>
</dbReference>
<dbReference type="CDD" id="cd07020">
    <property type="entry name" value="Clp_protease_NfeD_1"/>
    <property type="match status" value="1"/>
</dbReference>
<dbReference type="Pfam" id="PF25145">
    <property type="entry name" value="NfeD1b_N"/>
    <property type="match status" value="1"/>
</dbReference>
<feature type="domain" description="NfeD-like C-terminal" evidence="6">
    <location>
        <begin position="355"/>
        <end position="410"/>
    </location>
</feature>
<evidence type="ECO:0000259" key="6">
    <source>
        <dbReference type="Pfam" id="PF01957"/>
    </source>
</evidence>
<evidence type="ECO:0000256" key="2">
    <source>
        <dbReference type="ARBA" id="ARBA00022692"/>
    </source>
</evidence>
<proteinExistence type="predicted"/>
<feature type="transmembrane region" description="Helical" evidence="5">
    <location>
        <begin position="214"/>
        <end position="236"/>
    </location>
</feature>
<comment type="subcellular location">
    <subcellularLocation>
        <location evidence="1">Membrane</location>
        <topology evidence="1">Multi-pass membrane protein</topology>
    </subcellularLocation>
</comment>
<evidence type="ECO:0000259" key="7">
    <source>
        <dbReference type="Pfam" id="PF24961"/>
    </source>
</evidence>
<dbReference type="InterPro" id="IPR012340">
    <property type="entry name" value="NA-bd_OB-fold"/>
</dbReference>
<keyword evidence="2 5" id="KW-0812">Transmembrane</keyword>
<evidence type="ECO:0000313" key="9">
    <source>
        <dbReference type="EMBL" id="KPJ54369.1"/>
    </source>
</evidence>
<feature type="transmembrane region" description="Helical" evidence="5">
    <location>
        <begin position="243"/>
        <end position="261"/>
    </location>
</feature>
<dbReference type="GO" id="GO:0016020">
    <property type="term" value="C:membrane"/>
    <property type="evidence" value="ECO:0007669"/>
    <property type="project" value="UniProtKB-SubCell"/>
</dbReference>
<evidence type="ECO:0000256" key="5">
    <source>
        <dbReference type="SAM" id="Phobius"/>
    </source>
</evidence>
<dbReference type="STRING" id="1703770.AMJ39_00725"/>
<evidence type="ECO:0000259" key="8">
    <source>
        <dbReference type="Pfam" id="PF25145"/>
    </source>
</evidence>
<dbReference type="Pfam" id="PF01957">
    <property type="entry name" value="NfeD"/>
    <property type="match status" value="1"/>
</dbReference>
<dbReference type="Proteomes" id="UP000052008">
    <property type="component" value="Unassembled WGS sequence"/>
</dbReference>
<keyword evidence="9" id="KW-0645">Protease</keyword>
<keyword evidence="4 5" id="KW-0472">Membrane</keyword>
<dbReference type="EMBL" id="LIZS01000004">
    <property type="protein sequence ID" value="KPJ54369.1"/>
    <property type="molecule type" value="Genomic_DNA"/>
</dbReference>
<dbReference type="InterPro" id="IPR056739">
    <property type="entry name" value="NfeD_membrane"/>
</dbReference>
<dbReference type="InterPro" id="IPR052165">
    <property type="entry name" value="Membrane_assoc_protease"/>
</dbReference>
<comment type="caution">
    <text evidence="9">The sequence shown here is derived from an EMBL/GenBank/DDBJ whole genome shotgun (WGS) entry which is preliminary data.</text>
</comment>
<dbReference type="Gene3D" id="3.90.226.10">
    <property type="entry name" value="2-enoyl-CoA Hydratase, Chain A, domain 1"/>
    <property type="match status" value="1"/>
</dbReference>
<dbReference type="Pfam" id="PF24961">
    <property type="entry name" value="NfeD_membrane"/>
    <property type="match status" value="1"/>
</dbReference>
<feature type="transmembrane region" description="Helical" evidence="5">
    <location>
        <begin position="291"/>
        <end position="310"/>
    </location>
</feature>
<dbReference type="PATRIC" id="fig|1703770.3.peg.218"/>
<dbReference type="GO" id="GO:0008233">
    <property type="term" value="F:peptidase activity"/>
    <property type="evidence" value="ECO:0007669"/>
    <property type="project" value="UniProtKB-KW"/>
</dbReference>
<gene>
    <name evidence="9" type="ORF">AMJ39_00725</name>
</gene>
<name>A0A0S7WW43_UNCT6</name>
<dbReference type="AlphaFoldDB" id="A0A0S7WW43"/>
<reference evidence="9 10" key="1">
    <citation type="journal article" date="2015" name="Microbiome">
        <title>Genomic resolution of linkages in carbon, nitrogen, and sulfur cycling among widespread estuary sediment bacteria.</title>
        <authorList>
            <person name="Baker B.J."/>
            <person name="Lazar C.S."/>
            <person name="Teske A.P."/>
            <person name="Dick G.J."/>
        </authorList>
    </citation>
    <scope>NUCLEOTIDE SEQUENCE [LARGE SCALE GENOMIC DNA]</scope>
    <source>
        <strain evidence="9">DG_24</strain>
    </source>
</reference>
<dbReference type="InterPro" id="IPR029045">
    <property type="entry name" value="ClpP/crotonase-like_dom_sf"/>
</dbReference>
<dbReference type="FunFam" id="3.90.226.10:FF:000089">
    <property type="entry name" value="Membrane-bound serine protease"/>
    <property type="match status" value="1"/>
</dbReference>
<dbReference type="SUPFAM" id="SSF52096">
    <property type="entry name" value="ClpP/crotonase"/>
    <property type="match status" value="1"/>
</dbReference>
<dbReference type="Gene3D" id="2.40.50.140">
    <property type="entry name" value="Nucleic acid-binding proteins"/>
    <property type="match status" value="1"/>
</dbReference>
<organism evidence="9 10">
    <name type="scientific">candidate division TA06 bacterium DG_24</name>
    <dbReference type="NCBI Taxonomy" id="1703770"/>
    <lineage>
        <taxon>Bacteria</taxon>
        <taxon>Bacteria division TA06</taxon>
    </lineage>
</organism>
<dbReference type="InterPro" id="IPR056738">
    <property type="entry name" value="NfeD1b_N"/>
</dbReference>
<dbReference type="GO" id="GO:0006508">
    <property type="term" value="P:proteolysis"/>
    <property type="evidence" value="ECO:0007669"/>
    <property type="project" value="UniProtKB-KW"/>
</dbReference>
<dbReference type="SUPFAM" id="SSF141322">
    <property type="entry name" value="NfeD domain-like"/>
    <property type="match status" value="1"/>
</dbReference>
<evidence type="ECO:0000313" key="10">
    <source>
        <dbReference type="Proteomes" id="UP000052008"/>
    </source>
</evidence>
<dbReference type="PANTHER" id="PTHR33507">
    <property type="entry name" value="INNER MEMBRANE PROTEIN YBBJ"/>
    <property type="match status" value="1"/>
</dbReference>
<keyword evidence="3 5" id="KW-1133">Transmembrane helix</keyword>
<feature type="domain" description="NfeD integral membrane" evidence="7">
    <location>
        <begin position="222"/>
        <end position="338"/>
    </location>
</feature>
<accession>A0A0S7WW43</accession>
<evidence type="ECO:0000256" key="4">
    <source>
        <dbReference type="ARBA" id="ARBA00023136"/>
    </source>
</evidence>
<evidence type="ECO:0000256" key="1">
    <source>
        <dbReference type="ARBA" id="ARBA00004141"/>
    </source>
</evidence>
<feature type="transmembrane region" description="Helical" evidence="5">
    <location>
        <begin position="267"/>
        <end position="284"/>
    </location>
</feature>